<dbReference type="RefSeq" id="WP_106093164.1">
    <property type="nucleotide sequence ID" value="NZ_PVNL01000120.1"/>
</dbReference>
<evidence type="ECO:0000313" key="2">
    <source>
        <dbReference type="EMBL" id="PRP99678.1"/>
    </source>
</evidence>
<protein>
    <recommendedName>
        <fullName evidence="1">L,D-TPase catalytic domain-containing protein</fullName>
    </recommendedName>
</protein>
<name>A0A2S9Y3J9_9BACT</name>
<dbReference type="GO" id="GO:0016740">
    <property type="term" value="F:transferase activity"/>
    <property type="evidence" value="ECO:0007669"/>
    <property type="project" value="InterPro"/>
</dbReference>
<evidence type="ECO:0000313" key="3">
    <source>
        <dbReference type="Proteomes" id="UP000238823"/>
    </source>
</evidence>
<organism evidence="2 3">
    <name type="scientific">Enhygromyxa salina</name>
    <dbReference type="NCBI Taxonomy" id="215803"/>
    <lineage>
        <taxon>Bacteria</taxon>
        <taxon>Pseudomonadati</taxon>
        <taxon>Myxococcota</taxon>
        <taxon>Polyangia</taxon>
        <taxon>Nannocystales</taxon>
        <taxon>Nannocystaceae</taxon>
        <taxon>Enhygromyxa</taxon>
    </lineage>
</organism>
<dbReference type="EMBL" id="PVNL01000120">
    <property type="protein sequence ID" value="PRP99678.1"/>
    <property type="molecule type" value="Genomic_DNA"/>
</dbReference>
<dbReference type="AlphaFoldDB" id="A0A2S9Y3J9"/>
<dbReference type="Proteomes" id="UP000238823">
    <property type="component" value="Unassembled WGS sequence"/>
</dbReference>
<dbReference type="InterPro" id="IPR005490">
    <property type="entry name" value="LD_TPept_cat_dom"/>
</dbReference>
<reference evidence="2 3" key="1">
    <citation type="submission" date="2018-03" db="EMBL/GenBank/DDBJ databases">
        <title>Draft Genome Sequences of the Obligatory Marine Myxobacteria Enhygromyxa salina SWB007.</title>
        <authorList>
            <person name="Poehlein A."/>
            <person name="Moghaddam J.A."/>
            <person name="Harms H."/>
            <person name="Alanjari M."/>
            <person name="Koenig G.M."/>
            <person name="Daniel R."/>
            <person name="Schaeberle T.F."/>
        </authorList>
    </citation>
    <scope>NUCLEOTIDE SEQUENCE [LARGE SCALE GENOMIC DNA]</scope>
    <source>
        <strain evidence="2 3">SWB007</strain>
    </source>
</reference>
<dbReference type="Pfam" id="PF03734">
    <property type="entry name" value="YkuD"/>
    <property type="match status" value="1"/>
</dbReference>
<proteinExistence type="predicted"/>
<feature type="domain" description="L,D-TPase catalytic" evidence="1">
    <location>
        <begin position="19"/>
        <end position="110"/>
    </location>
</feature>
<dbReference type="OrthoDB" id="9808544at2"/>
<sequence>MFTYTKTGKDGEKTTGRLYLNGKGYSAVSGGYGKGELPDGLYRVNVRGAVAGSHLSSGFKAGGAAFFIPIEHGTDASRSGLGIHPDGNDPGTLGCIGIAPSDAKRFLDQWTAMAISRRPTSLEVTG</sequence>
<accession>A0A2S9Y3J9</accession>
<dbReference type="CDD" id="cd16913">
    <property type="entry name" value="YkuD_like"/>
    <property type="match status" value="1"/>
</dbReference>
<evidence type="ECO:0000259" key="1">
    <source>
        <dbReference type="Pfam" id="PF03734"/>
    </source>
</evidence>
<comment type="caution">
    <text evidence="2">The sequence shown here is derived from an EMBL/GenBank/DDBJ whole genome shotgun (WGS) entry which is preliminary data.</text>
</comment>
<gene>
    <name evidence="2" type="ORF">ENSA7_63180</name>
</gene>